<comment type="subcellular location">
    <subcellularLocation>
        <location evidence="2">Mitochondrion intermembrane space</location>
    </subcellularLocation>
</comment>
<evidence type="ECO:0000256" key="2">
    <source>
        <dbReference type="ARBA" id="ARBA00004569"/>
    </source>
</evidence>
<feature type="compositionally biased region" description="Basic and acidic residues" evidence="7">
    <location>
        <begin position="7"/>
        <end position="16"/>
    </location>
</feature>
<evidence type="ECO:0000313" key="10">
    <source>
        <dbReference type="Proteomes" id="UP000184267"/>
    </source>
</evidence>
<dbReference type="InterPro" id="IPR009069">
    <property type="entry name" value="Cys_alpha_HP_mot_SF"/>
</dbReference>
<feature type="domain" description="CHCH" evidence="8">
    <location>
        <begin position="79"/>
        <end position="112"/>
    </location>
</feature>
<evidence type="ECO:0000256" key="7">
    <source>
        <dbReference type="SAM" id="MobiDB-lite"/>
    </source>
</evidence>
<organism evidence="9 10">
    <name type="scientific">Trametes pubescens</name>
    <name type="common">White-rot fungus</name>
    <dbReference type="NCBI Taxonomy" id="154538"/>
    <lineage>
        <taxon>Eukaryota</taxon>
        <taxon>Fungi</taxon>
        <taxon>Dikarya</taxon>
        <taxon>Basidiomycota</taxon>
        <taxon>Agaricomycotina</taxon>
        <taxon>Agaricomycetes</taxon>
        <taxon>Polyporales</taxon>
        <taxon>Polyporaceae</taxon>
        <taxon>Trametes</taxon>
    </lineage>
</organism>
<comment type="function">
    <text evidence="1">Required for the assembly of cytochrome c oxidase.</text>
</comment>
<evidence type="ECO:0000313" key="9">
    <source>
        <dbReference type="EMBL" id="OJT01874.1"/>
    </source>
</evidence>
<keyword evidence="4" id="KW-1015">Disulfide bond</keyword>
<gene>
    <name evidence="9" type="ORF">TRAPUB_7651</name>
</gene>
<proteinExistence type="inferred from homology"/>
<dbReference type="Pfam" id="PF06747">
    <property type="entry name" value="CHCH"/>
    <property type="match status" value="1"/>
</dbReference>
<feature type="region of interest" description="Disordered" evidence="7">
    <location>
        <begin position="1"/>
        <end position="21"/>
    </location>
</feature>
<dbReference type="GO" id="GO:0033108">
    <property type="term" value="P:mitochondrial respiratory chain complex assembly"/>
    <property type="evidence" value="ECO:0007669"/>
    <property type="project" value="TreeGrafter"/>
</dbReference>
<dbReference type="SUPFAM" id="SSF47072">
    <property type="entry name" value="Cysteine alpha-hairpin motif"/>
    <property type="match status" value="1"/>
</dbReference>
<dbReference type="EMBL" id="MNAD01001715">
    <property type="protein sequence ID" value="OJT01874.1"/>
    <property type="molecule type" value="Genomic_DNA"/>
</dbReference>
<accession>A0A1M2V2R9</accession>
<evidence type="ECO:0000256" key="6">
    <source>
        <dbReference type="ARBA" id="ARBA00041104"/>
    </source>
</evidence>
<evidence type="ECO:0000256" key="3">
    <source>
        <dbReference type="ARBA" id="ARBA00023128"/>
    </source>
</evidence>
<evidence type="ECO:0000256" key="4">
    <source>
        <dbReference type="ARBA" id="ARBA00023157"/>
    </source>
</evidence>
<comment type="caution">
    <text evidence="9">The sequence shown here is derived from an EMBL/GenBank/DDBJ whole genome shotgun (WGS) entry which is preliminary data.</text>
</comment>
<evidence type="ECO:0000256" key="1">
    <source>
        <dbReference type="ARBA" id="ARBA00003875"/>
    </source>
</evidence>
<keyword evidence="3" id="KW-0496">Mitochondrion</keyword>
<dbReference type="GO" id="GO:0005758">
    <property type="term" value="C:mitochondrial intermembrane space"/>
    <property type="evidence" value="ECO:0007669"/>
    <property type="project" value="UniProtKB-SubCell"/>
</dbReference>
<dbReference type="Proteomes" id="UP000184267">
    <property type="component" value="Unassembled WGS sequence"/>
</dbReference>
<dbReference type="InterPro" id="IPR010625">
    <property type="entry name" value="CHCH"/>
</dbReference>
<dbReference type="PANTHER" id="PTHR46811:SF1">
    <property type="entry name" value="COILED-COIL-HELIX-COILED-COIL-HELIX DOMAIN-CONTAINING PROTEIN 7"/>
    <property type="match status" value="1"/>
</dbReference>
<keyword evidence="10" id="KW-1185">Reference proteome</keyword>
<dbReference type="STRING" id="154538.A0A1M2V2R9"/>
<protein>
    <recommendedName>
        <fullName evidence="6">Cytochrome c oxidase-assembly factor COX23, mitochondrial</fullName>
    </recommendedName>
</protein>
<reference evidence="9 10" key="1">
    <citation type="submission" date="2016-10" db="EMBL/GenBank/DDBJ databases">
        <title>Genome sequence of the basidiomycete white-rot fungus Trametes pubescens.</title>
        <authorList>
            <person name="Makela M.R."/>
            <person name="Granchi Z."/>
            <person name="Peng M."/>
            <person name="De Vries R.P."/>
            <person name="Grigoriev I."/>
            <person name="Riley R."/>
            <person name="Hilden K."/>
        </authorList>
    </citation>
    <scope>NUCLEOTIDE SEQUENCE [LARGE SCALE GENOMIC DNA]</scope>
    <source>
        <strain evidence="9 10">FBCC735</strain>
    </source>
</reference>
<dbReference type="AlphaFoldDB" id="A0A1M2V2R9"/>
<sequence>MSSRTTEGVDKSKITELPDPQANVVPESYTKRFKVRTALSLPSKADKFNFPPKQDKPVSKFVERMVLTCARTNPPASPCAEASKASMDCMNHNDYDRDQCLDYFQAYRDCKKAWVSCGKVLHRHLSCERTLTMVRASSKRN</sequence>
<name>A0A1M2V2R9_TRAPU</name>
<evidence type="ECO:0000259" key="8">
    <source>
        <dbReference type="Pfam" id="PF06747"/>
    </source>
</evidence>
<dbReference type="OrthoDB" id="9971592at2759"/>
<dbReference type="PROSITE" id="PS51808">
    <property type="entry name" value="CHCH"/>
    <property type="match status" value="1"/>
</dbReference>
<comment type="similarity">
    <text evidence="5">Belongs to the COX23 family.</text>
</comment>
<dbReference type="PANTHER" id="PTHR46811">
    <property type="entry name" value="COILED-COIL-HELIX-COILED-COIL-HELIX DOMAIN-CONTAINING PROTEIN 7"/>
    <property type="match status" value="1"/>
</dbReference>
<dbReference type="Gene3D" id="1.10.287.1130">
    <property type="entry name" value="CytochromE C oxidase copper chaperone"/>
    <property type="match status" value="1"/>
</dbReference>
<evidence type="ECO:0000256" key="5">
    <source>
        <dbReference type="ARBA" id="ARBA00038264"/>
    </source>
</evidence>
<dbReference type="InterPro" id="IPR051040">
    <property type="entry name" value="COX23"/>
</dbReference>